<keyword evidence="3" id="KW-1185">Reference proteome</keyword>
<accession>A0ABP1S121</accession>
<keyword evidence="1" id="KW-0472">Membrane</keyword>
<dbReference type="EMBL" id="CAXLJM020000145">
    <property type="protein sequence ID" value="CAL8141091.1"/>
    <property type="molecule type" value="Genomic_DNA"/>
</dbReference>
<proteinExistence type="predicted"/>
<name>A0ABP1S121_9HEXA</name>
<feature type="transmembrane region" description="Helical" evidence="1">
    <location>
        <begin position="324"/>
        <end position="343"/>
    </location>
</feature>
<gene>
    <name evidence="2" type="ORF">ODALV1_LOCUS28568</name>
</gene>
<feature type="transmembrane region" description="Helical" evidence="1">
    <location>
        <begin position="217"/>
        <end position="240"/>
    </location>
</feature>
<keyword evidence="1" id="KW-1133">Transmembrane helix</keyword>
<evidence type="ECO:0000313" key="3">
    <source>
        <dbReference type="Proteomes" id="UP001642540"/>
    </source>
</evidence>
<evidence type="ECO:0000256" key="1">
    <source>
        <dbReference type="SAM" id="Phobius"/>
    </source>
</evidence>
<reference evidence="2 3" key="1">
    <citation type="submission" date="2024-08" db="EMBL/GenBank/DDBJ databases">
        <authorList>
            <person name="Cucini C."/>
            <person name="Frati F."/>
        </authorList>
    </citation>
    <scope>NUCLEOTIDE SEQUENCE [LARGE SCALE GENOMIC DNA]</scope>
</reference>
<sequence length="344" mass="39683">MGSAQTDFSDVIQEQRKSIGKFQLLHRYFQVGYYCLVIPFKTTKSKDGRRWAIKTVKAQLNGMKVYMALLHVTLLSLFVLNNIFFSAEIGSLVHPTEQLSTAIKIGRWRFFLDVHHNITENFSVDSNTQELTAEEYTTENVIIGIIELVLEFARLWSDCWVGAFFYGSLTYTFWSSAKDFETSFLQVSENVESIKERGVYEADEIVKKYFELKKLTGLLNSIWSTPTIMWILEMVLRMVIRLNNAVRSDNVIFVSYITVNTTFLVIFLILLAEGYRIKVCFKEWLALKSTRFLVFANRETQLKLLERDLDVGAFGIGSPGFYQISYGFLADLLVFTVTVFLISF</sequence>
<feature type="transmembrane region" description="Helical" evidence="1">
    <location>
        <begin position="252"/>
        <end position="272"/>
    </location>
</feature>
<feature type="transmembrane region" description="Helical" evidence="1">
    <location>
        <begin position="65"/>
        <end position="85"/>
    </location>
</feature>
<organism evidence="2 3">
    <name type="scientific">Orchesella dallaii</name>
    <dbReference type="NCBI Taxonomy" id="48710"/>
    <lineage>
        <taxon>Eukaryota</taxon>
        <taxon>Metazoa</taxon>
        <taxon>Ecdysozoa</taxon>
        <taxon>Arthropoda</taxon>
        <taxon>Hexapoda</taxon>
        <taxon>Collembola</taxon>
        <taxon>Entomobryomorpha</taxon>
        <taxon>Entomobryoidea</taxon>
        <taxon>Orchesellidae</taxon>
        <taxon>Orchesellinae</taxon>
        <taxon>Orchesella</taxon>
    </lineage>
</organism>
<protein>
    <recommendedName>
        <fullName evidence="4">Gustatory receptor</fullName>
    </recommendedName>
</protein>
<dbReference type="Proteomes" id="UP001642540">
    <property type="component" value="Unassembled WGS sequence"/>
</dbReference>
<evidence type="ECO:0000313" key="2">
    <source>
        <dbReference type="EMBL" id="CAL8141091.1"/>
    </source>
</evidence>
<comment type="caution">
    <text evidence="2">The sequence shown here is derived from an EMBL/GenBank/DDBJ whole genome shotgun (WGS) entry which is preliminary data.</text>
</comment>
<evidence type="ECO:0008006" key="4">
    <source>
        <dbReference type="Google" id="ProtNLM"/>
    </source>
</evidence>
<keyword evidence="1" id="KW-0812">Transmembrane</keyword>